<organism evidence="10">
    <name type="scientific">Thiolapillus brandeum</name>
    <dbReference type="NCBI Taxonomy" id="1076588"/>
    <lineage>
        <taxon>Bacteria</taxon>
        <taxon>Pseudomonadati</taxon>
        <taxon>Pseudomonadota</taxon>
        <taxon>Gammaproteobacteria</taxon>
        <taxon>Chromatiales</taxon>
        <taxon>Sedimenticolaceae</taxon>
        <taxon>Thiolapillus</taxon>
    </lineage>
</organism>
<reference evidence="10" key="1">
    <citation type="journal article" date="2020" name="mSystems">
        <title>Genome- and Community-Level Interaction Insights into Carbon Utilization and Element Cycling Functions of Hydrothermarchaeota in Hydrothermal Sediment.</title>
        <authorList>
            <person name="Zhou Z."/>
            <person name="Liu Y."/>
            <person name="Xu W."/>
            <person name="Pan J."/>
            <person name="Luo Z.H."/>
            <person name="Li M."/>
        </authorList>
    </citation>
    <scope>NUCLEOTIDE SEQUENCE [LARGE SCALE GENOMIC DNA]</scope>
    <source>
        <strain evidence="10">HyVt-458</strain>
    </source>
</reference>
<comment type="function">
    <text evidence="7">Required for disulfide bond formation in some periplasmic proteins. Acts by transferring its disulfide bond to other proteins and is reduced in the process.</text>
</comment>
<dbReference type="GO" id="GO:0042597">
    <property type="term" value="C:periplasmic space"/>
    <property type="evidence" value="ECO:0007669"/>
    <property type="project" value="UniProtKB-SubCell"/>
</dbReference>
<dbReference type="SUPFAM" id="SSF54423">
    <property type="entry name" value="DsbC/DsbG N-terminal domain-like"/>
    <property type="match status" value="1"/>
</dbReference>
<feature type="domain" description="Thioredoxin-like fold" evidence="9">
    <location>
        <begin position="121"/>
        <end position="240"/>
    </location>
</feature>
<accession>A0A831WDC2</accession>
<feature type="domain" description="Disulphide bond isomerase DsbC/G N-terminal" evidence="8">
    <location>
        <begin position="26"/>
        <end position="93"/>
    </location>
</feature>
<dbReference type="Proteomes" id="UP000886339">
    <property type="component" value="Unassembled WGS sequence"/>
</dbReference>
<keyword evidence="5" id="KW-1015">Disulfide bond</keyword>
<dbReference type="Pfam" id="PF10411">
    <property type="entry name" value="DsbC_N"/>
    <property type="match status" value="1"/>
</dbReference>
<evidence type="ECO:0000259" key="8">
    <source>
        <dbReference type="Pfam" id="PF10411"/>
    </source>
</evidence>
<dbReference type="SUPFAM" id="SSF52833">
    <property type="entry name" value="Thioredoxin-like"/>
    <property type="match status" value="1"/>
</dbReference>
<dbReference type="InterPro" id="IPR009094">
    <property type="entry name" value="DiS-bond_isomerase_DsbC/G_N_sf"/>
</dbReference>
<evidence type="ECO:0000256" key="7">
    <source>
        <dbReference type="RuleBase" id="RU364038"/>
    </source>
</evidence>
<evidence type="ECO:0000259" key="9">
    <source>
        <dbReference type="Pfam" id="PF13098"/>
    </source>
</evidence>
<evidence type="ECO:0000256" key="3">
    <source>
        <dbReference type="ARBA" id="ARBA00022729"/>
    </source>
</evidence>
<dbReference type="InterPro" id="IPR036249">
    <property type="entry name" value="Thioredoxin-like_sf"/>
</dbReference>
<dbReference type="AlphaFoldDB" id="A0A831WDC2"/>
<dbReference type="PANTHER" id="PTHR35272">
    <property type="entry name" value="THIOL:DISULFIDE INTERCHANGE PROTEIN DSBC-RELATED"/>
    <property type="match status" value="1"/>
</dbReference>
<sequence length="249" mass="27066">MRYRPSISAVLLLLLVLATGVSLAAAPDPAIEKVRAELSKRLGDISPDSIEASPVPGLYEVLIGARLYYVSANGRYFIQGQMTDIETGQNLTEAKVAQARKKLIDAVGEDNMIIFGDAGLKHTISVFTDIDCGYCRKLHSQIDEYNKQGIRVRYLFYPRAGLNSDSGRKAVSVWCADDRKKALSEAKQGKTPAPKNCANPVADHYALGQIVGVTGTPALVLENGELLPGYIPPARLRKLLDSKIAEQKP</sequence>
<protein>
    <recommendedName>
        <fullName evidence="7">Thiol:disulfide interchange protein</fullName>
    </recommendedName>
</protein>
<evidence type="ECO:0000256" key="1">
    <source>
        <dbReference type="ARBA" id="ARBA00004418"/>
    </source>
</evidence>
<comment type="caution">
    <text evidence="10">The sequence shown here is derived from an EMBL/GenBank/DDBJ whole genome shotgun (WGS) entry which is preliminary data.</text>
</comment>
<feature type="signal peptide" evidence="7">
    <location>
        <begin position="1"/>
        <end position="24"/>
    </location>
</feature>
<keyword evidence="4 7" id="KW-0574">Periplasm</keyword>
<dbReference type="InterPro" id="IPR051470">
    <property type="entry name" value="Thiol:disulfide_interchange"/>
</dbReference>
<dbReference type="InterPro" id="IPR018950">
    <property type="entry name" value="DiS-bond_isomerase_DsbC/G_N"/>
</dbReference>
<keyword evidence="6 7" id="KW-0676">Redox-active center</keyword>
<gene>
    <name evidence="10" type="ORF">ENJ12_08865</name>
</gene>
<dbReference type="PANTHER" id="PTHR35272:SF3">
    <property type="entry name" value="THIOL:DISULFIDE INTERCHANGE PROTEIN DSBC"/>
    <property type="match status" value="1"/>
</dbReference>
<evidence type="ECO:0000256" key="4">
    <source>
        <dbReference type="ARBA" id="ARBA00022764"/>
    </source>
</evidence>
<dbReference type="Pfam" id="PF13098">
    <property type="entry name" value="Thioredoxin_2"/>
    <property type="match status" value="1"/>
</dbReference>
<dbReference type="Gene3D" id="3.40.30.10">
    <property type="entry name" value="Glutaredoxin"/>
    <property type="match status" value="1"/>
</dbReference>
<dbReference type="EMBL" id="DRLF01000307">
    <property type="protein sequence ID" value="HEC06949.1"/>
    <property type="molecule type" value="Genomic_DNA"/>
</dbReference>
<proteinExistence type="inferred from homology"/>
<keyword evidence="3 7" id="KW-0732">Signal</keyword>
<dbReference type="Gene3D" id="3.10.450.70">
    <property type="entry name" value="Disulphide bond isomerase, DsbC/G, N-terminal"/>
    <property type="match status" value="1"/>
</dbReference>
<feature type="chain" id="PRO_5033097162" description="Thiol:disulfide interchange protein" evidence="7">
    <location>
        <begin position="25"/>
        <end position="249"/>
    </location>
</feature>
<dbReference type="InterPro" id="IPR012336">
    <property type="entry name" value="Thioredoxin-like_fold"/>
</dbReference>
<dbReference type="CDD" id="cd03020">
    <property type="entry name" value="DsbA_DsbC_DsbG"/>
    <property type="match status" value="1"/>
</dbReference>
<evidence type="ECO:0000256" key="6">
    <source>
        <dbReference type="ARBA" id="ARBA00023284"/>
    </source>
</evidence>
<comment type="subcellular location">
    <subcellularLocation>
        <location evidence="1 7">Periplasm</location>
    </subcellularLocation>
</comment>
<evidence type="ECO:0000256" key="5">
    <source>
        <dbReference type="ARBA" id="ARBA00023157"/>
    </source>
</evidence>
<name>A0A831WDC2_9GAMM</name>
<dbReference type="InterPro" id="IPR033954">
    <property type="entry name" value="DiS-bond_Isoase_DsbC/G"/>
</dbReference>
<evidence type="ECO:0000313" key="10">
    <source>
        <dbReference type="EMBL" id="HEC06949.1"/>
    </source>
</evidence>
<evidence type="ECO:0000256" key="2">
    <source>
        <dbReference type="ARBA" id="ARBA00009813"/>
    </source>
</evidence>
<comment type="similarity">
    <text evidence="2 7">Belongs to the thioredoxin family. DsbC subfamily.</text>
</comment>